<dbReference type="EMBL" id="BOSL01000006">
    <property type="protein sequence ID" value="GIP53354.1"/>
    <property type="molecule type" value="Genomic_DNA"/>
</dbReference>
<reference evidence="2 3" key="1">
    <citation type="submission" date="2021-03" db="EMBL/GenBank/DDBJ databases">
        <title>Antimicrobial resistance genes in bacteria isolated from Japanese honey, and their potential for conferring macrolide and lincosamide resistance in the American foulbrood pathogen Paenibacillus larvae.</title>
        <authorList>
            <person name="Okamoto M."/>
            <person name="Kumagai M."/>
            <person name="Kanamori H."/>
            <person name="Takamatsu D."/>
        </authorList>
    </citation>
    <scope>NUCLEOTIDE SEQUENCE [LARGE SCALE GENOMIC DNA]</scope>
    <source>
        <strain evidence="2 3">J42TS3</strain>
    </source>
</reference>
<keyword evidence="3" id="KW-1185">Reference proteome</keyword>
<evidence type="ECO:0000313" key="3">
    <source>
        <dbReference type="Proteomes" id="UP000679992"/>
    </source>
</evidence>
<name>A0ABQ4MBJ3_9BACL</name>
<feature type="transmembrane region" description="Helical" evidence="1">
    <location>
        <begin position="7"/>
        <end position="24"/>
    </location>
</feature>
<protein>
    <submittedName>
        <fullName evidence="2">Uncharacterized protein</fullName>
    </submittedName>
</protein>
<organism evidence="2 3">
    <name type="scientific">Paenibacillus vini</name>
    <dbReference type="NCBI Taxonomy" id="1476024"/>
    <lineage>
        <taxon>Bacteria</taxon>
        <taxon>Bacillati</taxon>
        <taxon>Bacillota</taxon>
        <taxon>Bacilli</taxon>
        <taxon>Bacillales</taxon>
        <taxon>Paenibacillaceae</taxon>
        <taxon>Paenibacillus</taxon>
    </lineage>
</organism>
<dbReference type="RefSeq" id="WP_244861498.1">
    <property type="nucleotide sequence ID" value="NZ_BOSL01000006.1"/>
</dbReference>
<gene>
    <name evidence="2" type="ORF">J42TS3_23890</name>
</gene>
<evidence type="ECO:0000313" key="2">
    <source>
        <dbReference type="EMBL" id="GIP53354.1"/>
    </source>
</evidence>
<proteinExistence type="predicted"/>
<accession>A0ABQ4MBJ3</accession>
<keyword evidence="1" id="KW-0812">Transmembrane</keyword>
<dbReference type="Proteomes" id="UP000679992">
    <property type="component" value="Unassembled WGS sequence"/>
</dbReference>
<keyword evidence="1" id="KW-1133">Transmembrane helix</keyword>
<evidence type="ECO:0000256" key="1">
    <source>
        <dbReference type="SAM" id="Phobius"/>
    </source>
</evidence>
<comment type="caution">
    <text evidence="2">The sequence shown here is derived from an EMBL/GenBank/DDBJ whole genome shotgun (WGS) entry which is preliminary data.</text>
</comment>
<sequence length="272" mass="31357">MSKKKAAIWISLVIIMLLIGWLNFKTPSNPVWLESGTEDNTSFLSDEYFIGLNDLFEKVRDDHKKWYIVDGSSEIAARAVIVKMMQDLESNPGALTNHENSVRYFETFDRNIRKAGSITEEVHFFRNTLNSYSGAPVSLDDMITLAAEGKWKLFSAKYHRYNHEGVKGALNLKFISKDGRFEAVYNSETGEMVTDPFNMGTYNYAPGSINPLKYYKHYTFDKQPWKKWGNESGVSFEDIMSLESGHGSSEEKNNSKEIKRWIKQRKEELKLE</sequence>
<keyword evidence="1" id="KW-0472">Membrane</keyword>